<dbReference type="InterPro" id="IPR000719">
    <property type="entry name" value="Prot_kinase_dom"/>
</dbReference>
<evidence type="ECO:0000313" key="3">
    <source>
        <dbReference type="EMBL" id="PPJ60828.1"/>
    </source>
</evidence>
<accession>A0A2S6CM67</accession>
<dbReference type="Proteomes" id="UP000237631">
    <property type="component" value="Unassembled WGS sequence"/>
</dbReference>
<keyword evidence="4" id="KW-1185">Reference proteome</keyword>
<reference evidence="4" key="1">
    <citation type="journal article" date="2017" name="bioRxiv">
        <title>Conservation of a gene cluster reveals novel cercosporin biosynthetic mechanisms and extends production to the genus Colletotrichum.</title>
        <authorList>
            <person name="de Jonge R."/>
            <person name="Ebert M.K."/>
            <person name="Huitt-Roehl C.R."/>
            <person name="Pal P."/>
            <person name="Suttle J.C."/>
            <person name="Spanner R.E."/>
            <person name="Neubauer J.D."/>
            <person name="Jurick W.M.II."/>
            <person name="Stott K.A."/>
            <person name="Secor G.A."/>
            <person name="Thomma B.P.H.J."/>
            <person name="Van de Peer Y."/>
            <person name="Townsend C.A."/>
            <person name="Bolton M.D."/>
        </authorList>
    </citation>
    <scope>NUCLEOTIDE SEQUENCE [LARGE SCALE GENOMIC DNA]</scope>
    <source>
        <strain evidence="4">CBS538.71</strain>
    </source>
</reference>
<feature type="domain" description="Protein kinase" evidence="2">
    <location>
        <begin position="165"/>
        <end position="456"/>
    </location>
</feature>
<evidence type="ECO:0000313" key="4">
    <source>
        <dbReference type="Proteomes" id="UP000237631"/>
    </source>
</evidence>
<organism evidence="3 4">
    <name type="scientific">Cercospora berteroae</name>
    <dbReference type="NCBI Taxonomy" id="357750"/>
    <lineage>
        <taxon>Eukaryota</taxon>
        <taxon>Fungi</taxon>
        <taxon>Dikarya</taxon>
        <taxon>Ascomycota</taxon>
        <taxon>Pezizomycotina</taxon>
        <taxon>Dothideomycetes</taxon>
        <taxon>Dothideomycetidae</taxon>
        <taxon>Mycosphaerellales</taxon>
        <taxon>Mycosphaerellaceae</taxon>
        <taxon>Cercospora</taxon>
    </lineage>
</organism>
<dbReference type="AlphaFoldDB" id="A0A2S6CM67"/>
<dbReference type="SUPFAM" id="SSF56112">
    <property type="entry name" value="Protein kinase-like (PK-like)"/>
    <property type="match status" value="1"/>
</dbReference>
<dbReference type="GO" id="GO:0004672">
    <property type="term" value="F:protein kinase activity"/>
    <property type="evidence" value="ECO:0007669"/>
    <property type="project" value="InterPro"/>
</dbReference>
<proteinExistence type="predicted"/>
<dbReference type="EMBL" id="PNEN01000208">
    <property type="protein sequence ID" value="PPJ60828.1"/>
    <property type="molecule type" value="Genomic_DNA"/>
</dbReference>
<dbReference type="Gene3D" id="1.10.510.10">
    <property type="entry name" value="Transferase(Phosphotransferase) domain 1"/>
    <property type="match status" value="1"/>
</dbReference>
<dbReference type="PROSITE" id="PS50011">
    <property type="entry name" value="PROTEIN_KINASE_DOM"/>
    <property type="match status" value="1"/>
</dbReference>
<dbReference type="STRING" id="357750.A0A2S6CM67"/>
<dbReference type="GO" id="GO:0005524">
    <property type="term" value="F:ATP binding"/>
    <property type="evidence" value="ECO:0007669"/>
    <property type="project" value="InterPro"/>
</dbReference>
<dbReference type="PANTHER" id="PTHR37542">
    <property type="entry name" value="HELO DOMAIN-CONTAINING PROTEIN-RELATED"/>
    <property type="match status" value="1"/>
</dbReference>
<dbReference type="OrthoDB" id="1911848at2759"/>
<dbReference type="InterPro" id="IPR011009">
    <property type="entry name" value="Kinase-like_dom_sf"/>
</dbReference>
<feature type="coiled-coil region" evidence="1">
    <location>
        <begin position="81"/>
        <end position="108"/>
    </location>
</feature>
<gene>
    <name evidence="3" type="ORF">CBER1_10820</name>
</gene>
<sequence>MAIGLDAVGVALAVPGVVDVITRGAFALWDHIEKYRTMDEVLITFPSLREIALNLKGGPLFVGLESVRHASKDRCIPARIHEDLERLLKRFAEELKQTQEALEAVEETVLGKLRYDFWRGERSKRQLEEQSQKLRVACDELLRFCSMLQDLRTSPSSYLWTSDMFKITHETVDDRPVEALPASDILVARGNYASQIGRVDSEFVLENKRRENDVKLLCSKLSSHELRGIDGMLRVLGYRQPPYDEPDGTKIFQLIIELPEDSHRETLEHRILTQERPSLRDRLMICLKIAEAVRSVHSLGLKHKSIRPRAILVLTPIGPALREMKLSLQDWSLIHEISGATTQLGETQWQRAIYQHPQRQTQYAESAYEPQHDIYSLGVSILQVLLWQSFIAESADMSDRICDIFETYGLARGDPDDHTGLPERYRGITAKLTSRPWASKEIWRDVAAGELKDRTLERLVTRCLDGDEQGGFGEAVEVVRQLQVLIKREEDGVNAASYTTFQS</sequence>
<evidence type="ECO:0000259" key="2">
    <source>
        <dbReference type="PROSITE" id="PS50011"/>
    </source>
</evidence>
<dbReference type="PANTHER" id="PTHR37542:SF3">
    <property type="entry name" value="PRION-INHIBITION AND PROPAGATION HELO DOMAIN-CONTAINING PROTEIN"/>
    <property type="match status" value="1"/>
</dbReference>
<keyword evidence="1" id="KW-0175">Coiled coil</keyword>
<name>A0A2S6CM67_9PEZI</name>
<protein>
    <recommendedName>
        <fullName evidence="2">Protein kinase domain-containing protein</fullName>
    </recommendedName>
</protein>
<evidence type="ECO:0000256" key="1">
    <source>
        <dbReference type="SAM" id="Coils"/>
    </source>
</evidence>
<comment type="caution">
    <text evidence="3">The sequence shown here is derived from an EMBL/GenBank/DDBJ whole genome shotgun (WGS) entry which is preliminary data.</text>
</comment>